<feature type="compositionally biased region" description="Basic and acidic residues" evidence="1">
    <location>
        <begin position="980"/>
        <end position="989"/>
    </location>
</feature>
<feature type="compositionally biased region" description="Pro residues" evidence="1">
    <location>
        <begin position="1041"/>
        <end position="1050"/>
    </location>
</feature>
<feature type="region of interest" description="Disordered" evidence="1">
    <location>
        <begin position="1562"/>
        <end position="1615"/>
    </location>
</feature>
<feature type="region of interest" description="Disordered" evidence="1">
    <location>
        <begin position="965"/>
        <end position="1065"/>
    </location>
</feature>
<feature type="compositionally biased region" description="Low complexity" evidence="1">
    <location>
        <begin position="1989"/>
        <end position="2000"/>
    </location>
</feature>
<feature type="region of interest" description="Disordered" evidence="1">
    <location>
        <begin position="1801"/>
        <end position="1825"/>
    </location>
</feature>
<dbReference type="Proteomes" id="UP000799118">
    <property type="component" value="Unassembled WGS sequence"/>
</dbReference>
<reference evidence="3" key="1">
    <citation type="journal article" date="2019" name="Environ. Microbiol.">
        <title>Fungal ecological strategies reflected in gene transcription - a case study of two litter decomposers.</title>
        <authorList>
            <person name="Barbi F."/>
            <person name="Kohler A."/>
            <person name="Barry K."/>
            <person name="Baskaran P."/>
            <person name="Daum C."/>
            <person name="Fauchery L."/>
            <person name="Ihrmark K."/>
            <person name="Kuo A."/>
            <person name="LaButti K."/>
            <person name="Lipzen A."/>
            <person name="Morin E."/>
            <person name="Grigoriev I.V."/>
            <person name="Henrissat B."/>
            <person name="Lindahl B."/>
            <person name="Martin F."/>
        </authorList>
    </citation>
    <scope>NUCLEOTIDE SEQUENCE</scope>
    <source>
        <strain evidence="3">JB14</strain>
    </source>
</reference>
<keyword evidence="4" id="KW-1185">Reference proteome</keyword>
<evidence type="ECO:0000313" key="4">
    <source>
        <dbReference type="Proteomes" id="UP000799118"/>
    </source>
</evidence>
<dbReference type="InterPro" id="IPR041457">
    <property type="entry name" value="CxC2_KDZ-assoc"/>
</dbReference>
<evidence type="ECO:0000256" key="1">
    <source>
        <dbReference type="SAM" id="MobiDB-lite"/>
    </source>
</evidence>
<feature type="compositionally biased region" description="Low complexity" evidence="1">
    <location>
        <begin position="1051"/>
        <end position="1061"/>
    </location>
</feature>
<organism evidence="3 4">
    <name type="scientific">Gymnopus androsaceus JB14</name>
    <dbReference type="NCBI Taxonomy" id="1447944"/>
    <lineage>
        <taxon>Eukaryota</taxon>
        <taxon>Fungi</taxon>
        <taxon>Dikarya</taxon>
        <taxon>Basidiomycota</taxon>
        <taxon>Agaricomycotina</taxon>
        <taxon>Agaricomycetes</taxon>
        <taxon>Agaricomycetidae</taxon>
        <taxon>Agaricales</taxon>
        <taxon>Marasmiineae</taxon>
        <taxon>Omphalotaceae</taxon>
        <taxon>Gymnopus</taxon>
    </lineage>
</organism>
<evidence type="ECO:0000313" key="3">
    <source>
        <dbReference type="EMBL" id="KAE9396619.1"/>
    </source>
</evidence>
<gene>
    <name evidence="3" type="ORF">BT96DRAFT_941604</name>
</gene>
<proteinExistence type="predicted"/>
<accession>A0A6A4HE12</accession>
<feature type="compositionally biased region" description="Basic and acidic residues" evidence="1">
    <location>
        <begin position="834"/>
        <end position="845"/>
    </location>
</feature>
<dbReference type="InterPro" id="IPR040521">
    <property type="entry name" value="KDZ"/>
</dbReference>
<evidence type="ECO:0000259" key="2">
    <source>
        <dbReference type="Pfam" id="PF18803"/>
    </source>
</evidence>
<feature type="region of interest" description="Disordered" evidence="1">
    <location>
        <begin position="1987"/>
        <end position="2022"/>
    </location>
</feature>
<feature type="compositionally biased region" description="Acidic residues" evidence="1">
    <location>
        <begin position="846"/>
        <end position="856"/>
    </location>
</feature>
<name>A0A6A4HE12_9AGAR</name>
<dbReference type="EMBL" id="ML769511">
    <property type="protein sequence ID" value="KAE9396619.1"/>
    <property type="molecule type" value="Genomic_DNA"/>
</dbReference>
<feature type="compositionally biased region" description="Basic residues" evidence="1">
    <location>
        <begin position="1020"/>
        <end position="1030"/>
    </location>
</feature>
<feature type="domain" description="CxC2-like cysteine cluster KDZ transposase-associated" evidence="2">
    <location>
        <begin position="63"/>
        <end position="169"/>
    </location>
</feature>
<dbReference type="Pfam" id="PF18758">
    <property type="entry name" value="KDZ"/>
    <property type="match status" value="1"/>
</dbReference>
<sequence>MVGEQQDCKLHVGFAWALNERWMNEEMLSIDASIMFDLLIMLSGVTKNWFQMWDGDLFRECSLKELGLVIQLDHQTKCPLPQNCNGKFCILDSTGIHDVNVLFCGCLNANPQYIQLLRRSLYPATLAQGKIKTVAMFHYLEQLHLLTLTTKASAYDFYLAIAKTTDNMGLKFMPWRYTGLMHMCLQWRHLKLLKRTKEGDLVVPCLSCPHPGINLPDSWENDMEHHDNYSGKEQLVLSHSRGPGLVEGLGYFVGRSDYEKLSPKPQYMGVGSVLCAWSEMFLANGVGNLQKGERYANMDYVFGSALHHYWGLPLCIVGYDIACQWFTHIHERSKDLWPDKIKLDNGMDFVPVIGKFHELAHEIGNHEQYSCNLIPRVGCTDFEACERIWGLHNPLGNSTKTMGPGTRSDSLEAHFGYHNWKKYTNMGSTLWSRYWTALKDRNCQREAHQGLTDSLPPDLVDKWNGICVAWENAPHPKEVAEDGLKIVNPFSVKREYMTQAQVEVELALEDEMMEQKEVERYKKSTQTAHQQSEIVEHRNVLKRALHGFEKLRSVYMPGLVQFLTDLEEELLFDGEGQPETKKLWLPSSILADKCKAICCDEVDVIKERLRRARAYNALDSVQHMLCVKMKMVQFKNKNIRGQRSLGKLWEVINEVHDRVKGFVENYRHSQEGLLLLVGPGEWEEELRVMVKNGVRSYVDMERKKHEAESQVEWENEDEEEFPLQAEARTRRDGTGETRKQQSWIWLTRRINLKDGTDKNDNEILWRELLFLDWKVKWWAECQDHPNPGKVLHLEEGVKAYAIKQAEIQRRLREKFLAMWKGSLWQEERPEEASNRVVREELGLDGRDDDDKEDEEGEKAGNDGGDLETPDRVEEEGEEDAEEAEYFDQLMLVAIILRIHSYSGDLRSPGAPFLNWERAHHVPFGKKRESHKCIQYSTRDLSMIAFDERFSLQLWLDLRISRVSDIPDQGIGFNRSGYPVDKAHTPREVFGKPNSKQSSSVNGPPGDNGDVDGDGKDNKSRKGKKPARRHCTPWDDSSEGESPPPPPPSSPPSSSEDSSSSDNDWIGAFAPNVEFLDKKLHRNLNSEQELTMINVSTEMPKGIKIPNPSRFTGSNDVKEFDTWLLALLQWIMISQLVGKVNDDQRVQIVGSFLDEDALCWYNNEVTGLHRSQLNWTFEKVILGLFARFVQATTIHVAAEKFEATEYNPEKGVRVYKAKLQRWGSRMTRPPNSYALRKKFLDGLLTSIISEMIERGASPDLATLSKMVKTVERLKDNKALEIFYLKSKTSVQEPDDFGYKSKVKWHTQEEIVGHHWDGDNLVFHTEWNTDEAIGDPGKDPTAALDKYLELYGVSNWQKLPRNNSSELYPGWRYRHKSHVGTVGISIEIPSWTSTLMMADSQTPTAPPTSDQSLTAPQNALIGNTPDGGPSPTLNSFISGLTPQSQSHPPMYPPQFLFALHPPQFPSLPLNSGYSNQRFQTQTQGSNPLTGSNPNFAAGYNPAAMAVGNIPAGGDVASLNQRIGELSAELSSKQLGYKDLHCKYYDGEDNLARFLKAEVGQLREQVSRRRAHNQGLDSQAPEYDSPDRHGKRKRTTGDGPSTAPMTASSQNEDEEMLSSAGIDPVKTTAGETEPVLSFPPCKRDPVSPEILPDGGYRTSEGYIVYGNEATDAQRNDQLGLPIARGGEEAHADIKKAEEVTSAIQYLSLARILRDFDDSGVNTGNLPWPAFRVCRDLYKEVCKVPAGQRNALERTVFSNFFRLAFRRMHLHDRDPKRVKGKGQAMPELELSSSYTEGSLPTAIISGRATSSTSSTQASSSKTTISRRRPGSVRGRLLVHNRAPKLPQGTIALEQNRFLLLLAELFATPGLYASLIMSTGATVAPEIIGVHLPGRHTKCYIGGCITVLMGEDTAVFALTWITAFRPSDSLTVNEALMIRGRVESALSTGNIPAGLNDNMWAPEGLVSRPSHPIPWGRMMVVCPTNSPPNAIALSSNSAGAPGSSSFNTALAQSEAPPTAPMEGINDS</sequence>
<feature type="region of interest" description="Disordered" evidence="1">
    <location>
        <begin position="834"/>
        <end position="879"/>
    </location>
</feature>
<protein>
    <recommendedName>
        <fullName evidence="2">CxC2-like cysteine cluster KDZ transposase-associated domain-containing protein</fullName>
    </recommendedName>
</protein>
<feature type="region of interest" description="Disordered" evidence="1">
    <location>
        <begin position="1628"/>
        <end position="1650"/>
    </location>
</feature>
<feature type="compositionally biased region" description="Acidic residues" evidence="1">
    <location>
        <begin position="864"/>
        <end position="879"/>
    </location>
</feature>
<feature type="compositionally biased region" description="Low complexity" evidence="1">
    <location>
        <begin position="1801"/>
        <end position="1819"/>
    </location>
</feature>
<dbReference type="Pfam" id="PF18803">
    <property type="entry name" value="CxC2"/>
    <property type="match status" value="1"/>
</dbReference>